<name>A0A9P8CG50_9HELO</name>
<evidence type="ECO:0000256" key="5">
    <source>
        <dbReference type="ARBA" id="ARBA00022917"/>
    </source>
</evidence>
<dbReference type="EMBL" id="MU253827">
    <property type="protein sequence ID" value="KAG9245879.1"/>
    <property type="molecule type" value="Genomic_DNA"/>
</dbReference>
<sequence length="694" mass="78080">MMSSYRAAYSARYIVRTVGLRSLSRIPIARQLSSSKRLKSNTQEPSFFSEYKSSFDVPPPTLQLIESIPRTIIGNKVTAVGFLGKKRDVGRLRFAPLRGGSDLREIQIFSSEALSFGAWDTLEKIPTDSAVSVTGVLSQKRKGKKTSKPSQDTEEISSAPMNELEIQLESITCLNEYPADLRPLPNQTYGPQKRHLQIRFDSELRKRLQFRSKVAAFARQEFSDFQEIETPLLFKSTPEGAREFLVPTRIKGHAFGLPQSPQQYKQILMSSGVHKYIQFAKCFRDEDYRADRQPEFTQIDLEMAWSDGEDVMERVEKFIENLWEHFAKAGAVIHRALEQLPFPRLTYNEAMSFYGSDKPDLRIRGKIHPIKEIIPSDLTSMITSIQKPIIEAWKVRLDSEPWQTMKFIQGFLDSPEGEVFNKNVAGGPGVFVYDSRKPLQGLQAFGFEGAEKLQELYTEASGAEEATDMEFEDGDLLIIQAREDLPHTGGSTPLGQLRIALQKAAIKEGLLPPDRSHNFLWVTDFPLFTLDNSTEPGQGEAGFSATHHPFTAPKTADDVDMLLIDPLKVIADHYDLVLNGVELGGGSRRIHHAEMQKFILENVIKIDAERMESFSHLLEALRSACPPHAGLAIGFDRLVAMMQGRESVRDVIAFPKDKNGRDLMVKSPSKVTAEQLEQYHLGLTGDKENSSTQL</sequence>
<comment type="similarity">
    <text evidence="1">Belongs to the class-II aminoacyl-tRNA synthetase family. Type 1 subfamily.</text>
</comment>
<evidence type="ECO:0000256" key="7">
    <source>
        <dbReference type="SAM" id="MobiDB-lite"/>
    </source>
</evidence>
<dbReference type="PANTHER" id="PTHR22594">
    <property type="entry name" value="ASPARTYL/LYSYL-TRNA SYNTHETASE"/>
    <property type="match status" value="1"/>
</dbReference>
<dbReference type="PRINTS" id="PR01042">
    <property type="entry name" value="TRNASYNTHASP"/>
</dbReference>
<gene>
    <name evidence="9" type="ORF">BJ878DRAFT_330071</name>
</gene>
<dbReference type="OrthoDB" id="439710at2759"/>
<evidence type="ECO:0000256" key="2">
    <source>
        <dbReference type="ARBA" id="ARBA00022598"/>
    </source>
</evidence>
<dbReference type="GO" id="GO:0005524">
    <property type="term" value="F:ATP binding"/>
    <property type="evidence" value="ECO:0007669"/>
    <property type="project" value="UniProtKB-KW"/>
</dbReference>
<organism evidence="9 10">
    <name type="scientific">Calycina marina</name>
    <dbReference type="NCBI Taxonomy" id="1763456"/>
    <lineage>
        <taxon>Eukaryota</taxon>
        <taxon>Fungi</taxon>
        <taxon>Dikarya</taxon>
        <taxon>Ascomycota</taxon>
        <taxon>Pezizomycotina</taxon>
        <taxon>Leotiomycetes</taxon>
        <taxon>Helotiales</taxon>
        <taxon>Pezizellaceae</taxon>
        <taxon>Calycina</taxon>
    </lineage>
</organism>
<dbReference type="Gene3D" id="3.30.1360.30">
    <property type="entry name" value="GAD-like domain"/>
    <property type="match status" value="1"/>
</dbReference>
<evidence type="ECO:0000256" key="6">
    <source>
        <dbReference type="ARBA" id="ARBA00023146"/>
    </source>
</evidence>
<evidence type="ECO:0000259" key="8">
    <source>
        <dbReference type="PROSITE" id="PS50862"/>
    </source>
</evidence>
<dbReference type="Gene3D" id="3.30.930.10">
    <property type="entry name" value="Bira Bifunctional Protein, Domain 2"/>
    <property type="match status" value="1"/>
</dbReference>
<dbReference type="SUPFAM" id="SSF55681">
    <property type="entry name" value="Class II aaRS and biotin synthetases"/>
    <property type="match status" value="1"/>
</dbReference>
<comment type="caution">
    <text evidence="9">The sequence shown here is derived from an EMBL/GenBank/DDBJ whole genome shotgun (WGS) entry which is preliminary data.</text>
</comment>
<dbReference type="HAMAP" id="MF_00044">
    <property type="entry name" value="Asp_tRNA_synth_type1"/>
    <property type="match status" value="1"/>
</dbReference>
<dbReference type="Proteomes" id="UP000887226">
    <property type="component" value="Unassembled WGS sequence"/>
</dbReference>
<dbReference type="InterPro" id="IPR004364">
    <property type="entry name" value="Aa-tRNA-synt_II"/>
</dbReference>
<dbReference type="PANTHER" id="PTHR22594:SF5">
    <property type="entry name" value="ASPARTATE--TRNA LIGASE, MITOCHONDRIAL"/>
    <property type="match status" value="1"/>
</dbReference>
<keyword evidence="4" id="KW-0067">ATP-binding</keyword>
<keyword evidence="2" id="KW-0436">Ligase</keyword>
<dbReference type="InterPro" id="IPR002312">
    <property type="entry name" value="Asp/Asn-tRNA-synth_IIb"/>
</dbReference>
<dbReference type="GO" id="GO:0006422">
    <property type="term" value="P:aspartyl-tRNA aminoacylation"/>
    <property type="evidence" value="ECO:0007669"/>
    <property type="project" value="TreeGrafter"/>
</dbReference>
<dbReference type="InterPro" id="IPR004524">
    <property type="entry name" value="Asp-tRNA-ligase_1"/>
</dbReference>
<keyword evidence="10" id="KW-1185">Reference proteome</keyword>
<proteinExistence type="inferred from homology"/>
<keyword evidence="3" id="KW-0547">Nucleotide-binding</keyword>
<reference evidence="9" key="1">
    <citation type="journal article" date="2021" name="IMA Fungus">
        <title>Genomic characterization of three marine fungi, including Emericellopsis atlantica sp. nov. with signatures of a generalist lifestyle and marine biomass degradation.</title>
        <authorList>
            <person name="Hagestad O.C."/>
            <person name="Hou L."/>
            <person name="Andersen J.H."/>
            <person name="Hansen E.H."/>
            <person name="Altermark B."/>
            <person name="Li C."/>
            <person name="Kuhnert E."/>
            <person name="Cox R.J."/>
            <person name="Crous P.W."/>
            <person name="Spatafora J.W."/>
            <person name="Lail K."/>
            <person name="Amirebrahimi M."/>
            <person name="Lipzen A."/>
            <person name="Pangilinan J."/>
            <person name="Andreopoulos W."/>
            <person name="Hayes R.D."/>
            <person name="Ng V."/>
            <person name="Grigoriev I.V."/>
            <person name="Jackson S.A."/>
            <person name="Sutton T.D.S."/>
            <person name="Dobson A.D.W."/>
            <person name="Rama T."/>
        </authorList>
    </citation>
    <scope>NUCLEOTIDE SEQUENCE</scope>
    <source>
        <strain evidence="9">TRa3180A</strain>
    </source>
</reference>
<dbReference type="AlphaFoldDB" id="A0A9P8CG50"/>
<dbReference type="PROSITE" id="PS50862">
    <property type="entry name" value="AA_TRNA_LIGASE_II"/>
    <property type="match status" value="1"/>
</dbReference>
<dbReference type="InterPro" id="IPR006195">
    <property type="entry name" value="aa-tRNA-synth_II"/>
</dbReference>
<feature type="region of interest" description="Disordered" evidence="7">
    <location>
        <begin position="139"/>
        <end position="158"/>
    </location>
</feature>
<dbReference type="NCBIfam" id="NF001750">
    <property type="entry name" value="PRK00476.1"/>
    <property type="match status" value="1"/>
</dbReference>
<evidence type="ECO:0000313" key="9">
    <source>
        <dbReference type="EMBL" id="KAG9245879.1"/>
    </source>
</evidence>
<dbReference type="Gene3D" id="2.40.50.140">
    <property type="entry name" value="Nucleic acid-binding proteins"/>
    <property type="match status" value="1"/>
</dbReference>
<evidence type="ECO:0000256" key="3">
    <source>
        <dbReference type="ARBA" id="ARBA00022741"/>
    </source>
</evidence>
<accession>A0A9P8CG50</accession>
<dbReference type="SUPFAM" id="SSF50249">
    <property type="entry name" value="Nucleic acid-binding proteins"/>
    <property type="match status" value="1"/>
</dbReference>
<evidence type="ECO:0000256" key="4">
    <source>
        <dbReference type="ARBA" id="ARBA00022840"/>
    </source>
</evidence>
<keyword evidence="6 9" id="KW-0030">Aminoacyl-tRNA synthetase</keyword>
<evidence type="ECO:0000313" key="10">
    <source>
        <dbReference type="Proteomes" id="UP000887226"/>
    </source>
</evidence>
<dbReference type="InterPro" id="IPR045864">
    <property type="entry name" value="aa-tRNA-synth_II/BPL/LPL"/>
</dbReference>
<dbReference type="NCBIfam" id="TIGR00459">
    <property type="entry name" value="aspS_bact"/>
    <property type="match status" value="1"/>
</dbReference>
<dbReference type="InterPro" id="IPR012340">
    <property type="entry name" value="NA-bd_OB-fold"/>
</dbReference>
<keyword evidence="5" id="KW-0648">Protein biosynthesis</keyword>
<protein>
    <submittedName>
        <fullName evidence="9">tRNA synthetases class II-domain-containing protein</fullName>
    </submittedName>
</protein>
<evidence type="ECO:0000256" key="1">
    <source>
        <dbReference type="ARBA" id="ARBA00006303"/>
    </source>
</evidence>
<feature type="domain" description="Aminoacyl-transfer RNA synthetases class-II family profile" evidence="8">
    <location>
        <begin position="220"/>
        <end position="668"/>
    </location>
</feature>
<dbReference type="GO" id="GO:0004815">
    <property type="term" value="F:aspartate-tRNA ligase activity"/>
    <property type="evidence" value="ECO:0007669"/>
    <property type="project" value="TreeGrafter"/>
</dbReference>
<dbReference type="Pfam" id="PF00152">
    <property type="entry name" value="tRNA-synt_2"/>
    <property type="match status" value="1"/>
</dbReference>
<dbReference type="GO" id="GO:0005739">
    <property type="term" value="C:mitochondrion"/>
    <property type="evidence" value="ECO:0007669"/>
    <property type="project" value="TreeGrafter"/>
</dbReference>
<dbReference type="InterPro" id="IPR004115">
    <property type="entry name" value="GAD-like_sf"/>
</dbReference>